<sequence>MSKPKQTKIEMVRALLAQPKGTSLAAICSATGWQPHSARAALSGLRKAGYTVERTATDEGTTDSAVYRIIATPGSAT</sequence>
<name>A0AA48KJV4_9RHOB</name>
<organism evidence="1 2">
    <name type="scientific">Roseicyclus marinus</name>
    <dbReference type="NCBI Taxonomy" id="2161673"/>
    <lineage>
        <taxon>Bacteria</taxon>
        <taxon>Pseudomonadati</taxon>
        <taxon>Pseudomonadota</taxon>
        <taxon>Alphaproteobacteria</taxon>
        <taxon>Rhodobacterales</taxon>
        <taxon>Roseobacteraceae</taxon>
        <taxon>Roseicyclus</taxon>
    </lineage>
</organism>
<dbReference type="RefSeq" id="WP_338272518.1">
    <property type="nucleotide sequence ID" value="NZ_AP027266.1"/>
</dbReference>
<evidence type="ECO:0000313" key="1">
    <source>
        <dbReference type="EMBL" id="BDW86549.1"/>
    </source>
</evidence>
<dbReference type="Proteomes" id="UP001337723">
    <property type="component" value="Chromosome"/>
</dbReference>
<dbReference type="AlphaFoldDB" id="A0AA48KJV4"/>
<proteinExistence type="predicted"/>
<dbReference type="KEGG" id="rmai:MACH21_27260"/>
<gene>
    <name evidence="1" type="ORF">MACH21_27260</name>
</gene>
<keyword evidence="2" id="KW-1185">Reference proteome</keyword>
<dbReference type="Pfam" id="PF11994">
    <property type="entry name" value="DUF3489"/>
    <property type="match status" value="1"/>
</dbReference>
<protein>
    <recommendedName>
        <fullName evidence="3">DUF3489 domain-containing protein</fullName>
    </recommendedName>
</protein>
<dbReference type="EMBL" id="AP027266">
    <property type="protein sequence ID" value="BDW86549.1"/>
    <property type="molecule type" value="Genomic_DNA"/>
</dbReference>
<evidence type="ECO:0008006" key="3">
    <source>
        <dbReference type="Google" id="ProtNLM"/>
    </source>
</evidence>
<reference evidence="1 2" key="1">
    <citation type="submission" date="2023-01" db="EMBL/GenBank/DDBJ databases">
        <title>Complete genome sequence of Roseicyclus marinus strain Dej080120_10.</title>
        <authorList>
            <person name="Ueki S."/>
            <person name="Maruyama F."/>
        </authorList>
    </citation>
    <scope>NUCLEOTIDE SEQUENCE [LARGE SCALE GENOMIC DNA]</scope>
    <source>
        <strain evidence="1 2">Dej080120_10</strain>
    </source>
</reference>
<accession>A0AA48KJV4</accession>
<evidence type="ECO:0000313" key="2">
    <source>
        <dbReference type="Proteomes" id="UP001337723"/>
    </source>
</evidence>
<dbReference type="InterPro" id="IPR021880">
    <property type="entry name" value="DUF3489"/>
</dbReference>